<feature type="region of interest" description="Disordered" evidence="1">
    <location>
        <begin position="69"/>
        <end position="139"/>
    </location>
</feature>
<evidence type="ECO:0000256" key="2">
    <source>
        <dbReference type="SAM" id="SignalP"/>
    </source>
</evidence>
<evidence type="ECO:0000256" key="1">
    <source>
        <dbReference type="SAM" id="MobiDB-lite"/>
    </source>
</evidence>
<evidence type="ECO:0000313" key="3">
    <source>
        <dbReference type="EMBL" id="CAD9609417.1"/>
    </source>
</evidence>
<dbReference type="AlphaFoldDB" id="A0A6U2SK75"/>
<proteinExistence type="predicted"/>
<protein>
    <submittedName>
        <fullName evidence="4">Uncharacterized protein</fullName>
    </submittedName>
</protein>
<feature type="chain" id="PRO_5036191967" evidence="2">
    <location>
        <begin position="20"/>
        <end position="139"/>
    </location>
</feature>
<accession>A0A6U2SK75</accession>
<reference evidence="4" key="1">
    <citation type="submission" date="2021-01" db="EMBL/GenBank/DDBJ databases">
        <authorList>
            <person name="Corre E."/>
            <person name="Pelletier E."/>
            <person name="Niang G."/>
            <person name="Scheremetjew M."/>
            <person name="Finn R."/>
            <person name="Kale V."/>
            <person name="Holt S."/>
            <person name="Cochrane G."/>
            <person name="Meng A."/>
            <person name="Brown T."/>
            <person name="Cohen L."/>
        </authorList>
    </citation>
    <scope>NUCLEOTIDE SEQUENCE</scope>
    <source>
        <strain evidence="4">B650</strain>
    </source>
</reference>
<feature type="compositionally biased region" description="Basic and acidic residues" evidence="1">
    <location>
        <begin position="77"/>
        <end position="92"/>
    </location>
</feature>
<sequence>MNMMKSLLALASIIMSAQAFAPLPRATRPSISLSGGNPIANFFEELDNFIDDATSRRLGNGAAFYGKRKSNFYGEDDAGRKKDSNVADHTEDYQGPSSSGYFKWMPDDDGQMRPVSRMKEKSLERNPKFWDRQFGDDEE</sequence>
<evidence type="ECO:0000313" key="4">
    <source>
        <dbReference type="EMBL" id="CAD9609419.1"/>
    </source>
</evidence>
<dbReference type="EMBL" id="HBGY01031203">
    <property type="protein sequence ID" value="CAD9609417.1"/>
    <property type="molecule type" value="Transcribed_RNA"/>
</dbReference>
<name>A0A6U2SK75_9STRA</name>
<feature type="signal peptide" evidence="2">
    <location>
        <begin position="1"/>
        <end position="19"/>
    </location>
</feature>
<feature type="compositionally biased region" description="Basic and acidic residues" evidence="1">
    <location>
        <begin position="117"/>
        <end position="139"/>
    </location>
</feature>
<dbReference type="EMBL" id="HBGY01031204">
    <property type="protein sequence ID" value="CAD9609419.1"/>
    <property type="molecule type" value="Transcribed_RNA"/>
</dbReference>
<gene>
    <name evidence="3" type="ORF">LDAN0321_LOCUS19447</name>
    <name evidence="4" type="ORF">LDAN0321_LOCUS19448</name>
</gene>
<organism evidence="4">
    <name type="scientific">Leptocylindrus danicus</name>
    <dbReference type="NCBI Taxonomy" id="163516"/>
    <lineage>
        <taxon>Eukaryota</taxon>
        <taxon>Sar</taxon>
        <taxon>Stramenopiles</taxon>
        <taxon>Ochrophyta</taxon>
        <taxon>Bacillariophyta</taxon>
        <taxon>Coscinodiscophyceae</taxon>
        <taxon>Chaetocerotophycidae</taxon>
        <taxon>Leptocylindrales</taxon>
        <taxon>Leptocylindraceae</taxon>
        <taxon>Leptocylindrus</taxon>
    </lineage>
</organism>
<keyword evidence="2" id="KW-0732">Signal</keyword>